<gene>
    <name evidence="3" type="ORF">LENED_008150</name>
</gene>
<feature type="domain" description="DUF6570" evidence="2">
    <location>
        <begin position="304"/>
        <end position="451"/>
    </location>
</feature>
<keyword evidence="3" id="KW-0547">Nucleotide-binding</keyword>
<sequence length="508" mass="56899">MENDRSRIESLLKAYTKREIISILKEHDIHLRATDIRSKAEICKALHRLPAEILSVIVVSLTSNRTIPERTHEINLELLQHFSKDELMAITASESIPVPVTLFKNKTKLAKYFTSLTPAVYNQLYQRLQPHVQNPVHVQLGHKIASCTTSEILSAMRDVGMDIGGFEAASKDWIAELITQQPPPVMSKLMLRLEPPRVPVLDRPFLNVPDEQSRRELVNDFIAATGNAAVRQVICCICARQLFSSEAESIYPASIPNAGLLKPLKSHPAHILTVGMLLYYDPLTKKVPGYACKTCFQHLSAPTPKRPPLSLANNMWLGEVPFQLRILSLCERILVSRFFAAAYIVKLFPKSRGARGLPNEMLTSAVRGNVSSYFLNTEDIIGMIDPGYLPPRPAILAATIGVTFIGPNNIPLKQLPAYLRVQRNRVRDALCWLIPRNPLYEGQKISESNLNALPEDDVPYEVSHNMKWVDDVGVLDKENGGYVPNQDQTDENGEEGPSNDIFRSNDCE</sequence>
<feature type="region of interest" description="Disordered" evidence="1">
    <location>
        <begin position="477"/>
        <end position="508"/>
    </location>
</feature>
<dbReference type="InterPro" id="IPR046700">
    <property type="entry name" value="DUF6570"/>
</dbReference>
<evidence type="ECO:0000313" key="4">
    <source>
        <dbReference type="Proteomes" id="UP000188533"/>
    </source>
</evidence>
<reference evidence="3 4" key="2">
    <citation type="submission" date="2017-02" db="EMBL/GenBank/DDBJ databases">
        <title>A genome survey and senescence transcriptome analysis in Lentinula edodes.</title>
        <authorList>
            <person name="Sakamoto Y."/>
            <person name="Nakade K."/>
            <person name="Sato S."/>
            <person name="Yoshida Y."/>
            <person name="Miyazaki K."/>
            <person name="Natsume S."/>
            <person name="Konno N."/>
        </authorList>
    </citation>
    <scope>NUCLEOTIDE SEQUENCE [LARGE SCALE GENOMIC DNA]</scope>
    <source>
        <strain evidence="3 4">NBRC 111202</strain>
    </source>
</reference>
<keyword evidence="4" id="KW-1185">Reference proteome</keyword>
<proteinExistence type="predicted"/>
<keyword evidence="3" id="KW-0378">Hydrolase</keyword>
<keyword evidence="3" id="KW-0067">ATP-binding</keyword>
<name>A0A1Q3EGD8_LENED</name>
<dbReference type="AlphaFoldDB" id="A0A1Q3EGD8"/>
<evidence type="ECO:0000313" key="3">
    <source>
        <dbReference type="EMBL" id="GAW06240.1"/>
    </source>
</evidence>
<organism evidence="3 4">
    <name type="scientific">Lentinula edodes</name>
    <name type="common">Shiitake mushroom</name>
    <name type="synonym">Lentinus edodes</name>
    <dbReference type="NCBI Taxonomy" id="5353"/>
    <lineage>
        <taxon>Eukaryota</taxon>
        <taxon>Fungi</taxon>
        <taxon>Dikarya</taxon>
        <taxon>Basidiomycota</taxon>
        <taxon>Agaricomycotina</taxon>
        <taxon>Agaricomycetes</taxon>
        <taxon>Agaricomycetidae</taxon>
        <taxon>Agaricales</taxon>
        <taxon>Marasmiineae</taxon>
        <taxon>Omphalotaceae</taxon>
        <taxon>Lentinula</taxon>
    </lineage>
</organism>
<protein>
    <submittedName>
        <fullName evidence="3">ATP-dependent DNA helicase PIF1</fullName>
    </submittedName>
</protein>
<evidence type="ECO:0000256" key="1">
    <source>
        <dbReference type="SAM" id="MobiDB-lite"/>
    </source>
</evidence>
<comment type="caution">
    <text evidence="3">The sequence shown here is derived from an EMBL/GenBank/DDBJ whole genome shotgun (WGS) entry which is preliminary data.</text>
</comment>
<dbReference type="EMBL" id="BDGU01000310">
    <property type="protein sequence ID" value="GAW06240.1"/>
    <property type="molecule type" value="Genomic_DNA"/>
</dbReference>
<accession>A0A1Q3EGD8</accession>
<dbReference type="Pfam" id="PF20209">
    <property type="entry name" value="DUF6570"/>
    <property type="match status" value="1"/>
</dbReference>
<dbReference type="STRING" id="5353.A0A1Q3EGD8"/>
<dbReference type="Proteomes" id="UP000188533">
    <property type="component" value="Unassembled WGS sequence"/>
</dbReference>
<keyword evidence="3" id="KW-0347">Helicase</keyword>
<dbReference type="GO" id="GO:0004386">
    <property type="term" value="F:helicase activity"/>
    <property type="evidence" value="ECO:0007669"/>
    <property type="project" value="UniProtKB-KW"/>
</dbReference>
<reference evidence="3 4" key="1">
    <citation type="submission" date="2016-08" db="EMBL/GenBank/DDBJ databases">
        <authorList>
            <consortium name="Lentinula edodes genome sequencing consortium"/>
            <person name="Sakamoto Y."/>
            <person name="Nakade K."/>
            <person name="Sato S."/>
            <person name="Yoshida Y."/>
            <person name="Miyazaki K."/>
            <person name="Natsume S."/>
            <person name="Konno N."/>
        </authorList>
    </citation>
    <scope>NUCLEOTIDE SEQUENCE [LARGE SCALE GENOMIC DNA]</scope>
    <source>
        <strain evidence="3 4">NBRC 111202</strain>
    </source>
</reference>
<evidence type="ECO:0000259" key="2">
    <source>
        <dbReference type="Pfam" id="PF20209"/>
    </source>
</evidence>